<proteinExistence type="predicted"/>
<dbReference type="AlphaFoldDB" id="T1KBC2"/>
<dbReference type="InterPro" id="IPR014025">
    <property type="entry name" value="Glutaredoxin_subgr"/>
</dbReference>
<dbReference type="OrthoDB" id="418495at2759"/>
<dbReference type="GO" id="GO:0015038">
    <property type="term" value="F:glutathione disulfide oxidoreductase activity"/>
    <property type="evidence" value="ECO:0007669"/>
    <property type="project" value="TreeGrafter"/>
</dbReference>
<protein>
    <recommendedName>
        <fullName evidence="1">Glutaredoxin domain-containing protein</fullName>
    </recommendedName>
</protein>
<dbReference type="PANTHER" id="PTHR45694">
    <property type="entry name" value="GLUTAREDOXIN 2"/>
    <property type="match status" value="1"/>
</dbReference>
<dbReference type="Proteomes" id="UP000015104">
    <property type="component" value="Unassembled WGS sequence"/>
</dbReference>
<keyword evidence="3" id="KW-1185">Reference proteome</keyword>
<reference evidence="3" key="1">
    <citation type="submission" date="2011-08" db="EMBL/GenBank/DDBJ databases">
        <authorList>
            <person name="Rombauts S."/>
        </authorList>
    </citation>
    <scope>NUCLEOTIDE SEQUENCE</scope>
    <source>
        <strain evidence="3">London</strain>
    </source>
</reference>
<dbReference type="PRINTS" id="PR00160">
    <property type="entry name" value="GLUTAREDOXIN"/>
</dbReference>
<dbReference type="InterPro" id="IPR011899">
    <property type="entry name" value="Glutaredoxin_euk/vir"/>
</dbReference>
<dbReference type="HOGENOM" id="CLU_026126_7_2_1"/>
<feature type="domain" description="Glutaredoxin" evidence="1">
    <location>
        <begin position="31"/>
        <end position="96"/>
    </location>
</feature>
<dbReference type="EMBL" id="CAEY01001946">
    <property type="status" value="NOT_ANNOTATED_CDS"/>
    <property type="molecule type" value="Genomic_DNA"/>
</dbReference>
<dbReference type="NCBIfam" id="TIGR02180">
    <property type="entry name" value="GRX_euk"/>
    <property type="match status" value="1"/>
</dbReference>
<dbReference type="KEGG" id="tut:107362517"/>
<dbReference type="InterPro" id="IPR002109">
    <property type="entry name" value="Glutaredoxin"/>
</dbReference>
<dbReference type="eggNOG" id="KOG1752">
    <property type="taxonomic scope" value="Eukaryota"/>
</dbReference>
<sequence length="122" mass="13393">MGLKVSQHQIPIVSDEENKQFVDSTINSAKVVIFSKTYCPSSESAKKVLSNYPIKSDQYQVIELDNNPNSNIIQNYLKLITGAKTVPRVFICGRCIGGGDETIALDKCGDLVKLLAECEALQ</sequence>
<dbReference type="InterPro" id="IPR036249">
    <property type="entry name" value="Thioredoxin-like_sf"/>
</dbReference>
<dbReference type="GO" id="GO:0034599">
    <property type="term" value="P:cellular response to oxidative stress"/>
    <property type="evidence" value="ECO:0007669"/>
    <property type="project" value="TreeGrafter"/>
</dbReference>
<reference evidence="2" key="2">
    <citation type="submission" date="2015-06" db="UniProtKB">
        <authorList>
            <consortium name="EnsemblMetazoa"/>
        </authorList>
    </citation>
    <scope>IDENTIFICATION</scope>
</reference>
<dbReference type="OMA" id="YCHKARA"/>
<dbReference type="PROSITE" id="PS51354">
    <property type="entry name" value="GLUTAREDOXIN_2"/>
    <property type="match status" value="1"/>
</dbReference>
<name>T1KBC2_TETUR</name>
<evidence type="ECO:0000313" key="2">
    <source>
        <dbReference type="EnsemblMetazoa" id="tetur08g03570.1"/>
    </source>
</evidence>
<dbReference type="PANTHER" id="PTHR45694:SF18">
    <property type="entry name" value="GLUTAREDOXIN-1-RELATED"/>
    <property type="match status" value="1"/>
</dbReference>
<dbReference type="STRING" id="32264.T1KBC2"/>
<organism evidence="2 3">
    <name type="scientific">Tetranychus urticae</name>
    <name type="common">Two-spotted spider mite</name>
    <dbReference type="NCBI Taxonomy" id="32264"/>
    <lineage>
        <taxon>Eukaryota</taxon>
        <taxon>Metazoa</taxon>
        <taxon>Ecdysozoa</taxon>
        <taxon>Arthropoda</taxon>
        <taxon>Chelicerata</taxon>
        <taxon>Arachnida</taxon>
        <taxon>Acari</taxon>
        <taxon>Acariformes</taxon>
        <taxon>Trombidiformes</taxon>
        <taxon>Prostigmata</taxon>
        <taxon>Eleutherengona</taxon>
        <taxon>Raphignathae</taxon>
        <taxon>Tetranychoidea</taxon>
        <taxon>Tetranychidae</taxon>
        <taxon>Tetranychus</taxon>
    </lineage>
</organism>
<dbReference type="Pfam" id="PF00462">
    <property type="entry name" value="Glutaredoxin"/>
    <property type="match status" value="1"/>
</dbReference>
<dbReference type="GO" id="GO:0005737">
    <property type="term" value="C:cytoplasm"/>
    <property type="evidence" value="ECO:0007669"/>
    <property type="project" value="TreeGrafter"/>
</dbReference>
<evidence type="ECO:0000259" key="1">
    <source>
        <dbReference type="Pfam" id="PF00462"/>
    </source>
</evidence>
<gene>
    <name evidence="2" type="primary">107362517</name>
</gene>
<dbReference type="Gene3D" id="3.40.30.10">
    <property type="entry name" value="Glutaredoxin"/>
    <property type="match status" value="1"/>
</dbReference>
<evidence type="ECO:0000313" key="3">
    <source>
        <dbReference type="Proteomes" id="UP000015104"/>
    </source>
</evidence>
<accession>T1KBC2</accession>
<dbReference type="SUPFAM" id="SSF52833">
    <property type="entry name" value="Thioredoxin-like"/>
    <property type="match status" value="1"/>
</dbReference>
<dbReference type="CDD" id="cd03419">
    <property type="entry name" value="GRX_GRXh_1_2_like"/>
    <property type="match status" value="1"/>
</dbReference>
<dbReference type="EnsemblMetazoa" id="tetur08g03570.1">
    <property type="protein sequence ID" value="tetur08g03570.1"/>
    <property type="gene ID" value="tetur08g03570"/>
</dbReference>